<keyword evidence="4" id="KW-0146">Chitin degradation</keyword>
<dbReference type="InterPro" id="IPR011583">
    <property type="entry name" value="Chitinase_II/V-like_cat"/>
</dbReference>
<dbReference type="Proteomes" id="UP001462640">
    <property type="component" value="Unassembled WGS sequence"/>
</dbReference>
<dbReference type="SUPFAM" id="SSF51445">
    <property type="entry name" value="(Trans)glycosidases"/>
    <property type="match status" value="1"/>
</dbReference>
<evidence type="ECO:0000256" key="5">
    <source>
        <dbReference type="ARBA" id="ARBA00023295"/>
    </source>
</evidence>
<dbReference type="PROSITE" id="PS51910">
    <property type="entry name" value="GH18_2"/>
    <property type="match status" value="1"/>
</dbReference>
<keyword evidence="8" id="KW-0732">Signal</keyword>
<keyword evidence="11" id="KW-1185">Reference proteome</keyword>
<dbReference type="Pfam" id="PF00704">
    <property type="entry name" value="Glyco_hydro_18"/>
    <property type="match status" value="1"/>
</dbReference>
<dbReference type="RefSeq" id="WP_347605505.1">
    <property type="nucleotide sequence ID" value="NZ_JBDPZC010000001.1"/>
</dbReference>
<name>A0ABV0G939_9BURK</name>
<evidence type="ECO:0000256" key="2">
    <source>
        <dbReference type="ARBA" id="ARBA00012729"/>
    </source>
</evidence>
<feature type="signal peptide" evidence="8">
    <location>
        <begin position="1"/>
        <end position="28"/>
    </location>
</feature>
<dbReference type="CDD" id="cd06548">
    <property type="entry name" value="GH18_chitinase"/>
    <property type="match status" value="1"/>
</dbReference>
<keyword evidence="3 6" id="KW-0378">Hydrolase</keyword>
<dbReference type="EC" id="3.2.1.14" evidence="2"/>
<feature type="domain" description="GH18" evidence="9">
    <location>
        <begin position="54"/>
        <end position="424"/>
    </location>
</feature>
<evidence type="ECO:0000256" key="6">
    <source>
        <dbReference type="RuleBase" id="RU000489"/>
    </source>
</evidence>
<keyword evidence="4" id="KW-0624">Polysaccharide degradation</keyword>
<sequence>MLKSLRPRRLCRSLCLLLVAGLVASAWADPQPAPPPPAGLFTPGALDFEPTSGKVLGLYVANWEPPSRVAALPAGSLTHVLYAFLRACGPGQLPKDAPKCEGRAEHSLGWSAVDARFDAAFAALKSRAPQLKVLASVGGWGGSDPFFHFANEAPRRAVFVASALQFLREHPAFDGIDIDWEHPGGNGSANGVALGSPADGQGFADLMQDLRAGLDRLTAETGRLYQLTVAVNPIQQITRRIDYRRAAPALDLVFMMSYDYHGGWSERVGHHSALHGSAPQSDDSLAQSVQNLVEAGVPRAKLVAGVAMYGRGFSGVREPRHGAGKTGAFPGGDGSMGWAALSQRYFDGQGRPRHGYQVLFDPLTQAYALYQPRLQLWMGYDDPRAVLAKGQFVREQGLAGLFAWEWSQDNGALLNAMNRGLGHPVLP</sequence>
<keyword evidence="4" id="KW-0119">Carbohydrate metabolism</keyword>
<evidence type="ECO:0000256" key="8">
    <source>
        <dbReference type="SAM" id="SignalP"/>
    </source>
</evidence>
<comment type="caution">
    <text evidence="10">The sequence shown here is derived from an EMBL/GenBank/DDBJ whole genome shotgun (WGS) entry which is preliminary data.</text>
</comment>
<dbReference type="SMART" id="SM00636">
    <property type="entry name" value="Glyco_18"/>
    <property type="match status" value="1"/>
</dbReference>
<dbReference type="PANTHER" id="PTHR11177">
    <property type="entry name" value="CHITINASE"/>
    <property type="match status" value="1"/>
</dbReference>
<organism evidence="10 11">
    <name type="scientific">Roseateles flavus</name>
    <dbReference type="NCBI Taxonomy" id="3149041"/>
    <lineage>
        <taxon>Bacteria</taxon>
        <taxon>Pseudomonadati</taxon>
        <taxon>Pseudomonadota</taxon>
        <taxon>Betaproteobacteria</taxon>
        <taxon>Burkholderiales</taxon>
        <taxon>Sphaerotilaceae</taxon>
        <taxon>Roseateles</taxon>
    </lineage>
</organism>
<dbReference type="SUPFAM" id="SSF54556">
    <property type="entry name" value="Chitinase insertion domain"/>
    <property type="match status" value="1"/>
</dbReference>
<dbReference type="EMBL" id="JBDPZC010000001">
    <property type="protein sequence ID" value="MEO3711557.1"/>
    <property type="molecule type" value="Genomic_DNA"/>
</dbReference>
<comment type="similarity">
    <text evidence="7">Belongs to the glycosyl hydrolase 18 family.</text>
</comment>
<keyword evidence="5 6" id="KW-0326">Glycosidase</keyword>
<dbReference type="InterPro" id="IPR001223">
    <property type="entry name" value="Glyco_hydro18_cat"/>
</dbReference>
<dbReference type="InterPro" id="IPR001579">
    <property type="entry name" value="Glyco_hydro_18_chit_AS"/>
</dbReference>
<dbReference type="PROSITE" id="PS01095">
    <property type="entry name" value="GH18_1"/>
    <property type="match status" value="1"/>
</dbReference>
<evidence type="ECO:0000256" key="7">
    <source>
        <dbReference type="RuleBase" id="RU004453"/>
    </source>
</evidence>
<dbReference type="Gene3D" id="3.10.50.10">
    <property type="match status" value="1"/>
</dbReference>
<dbReference type="InterPro" id="IPR029070">
    <property type="entry name" value="Chitinase_insertion_sf"/>
</dbReference>
<evidence type="ECO:0000256" key="4">
    <source>
        <dbReference type="ARBA" id="ARBA00023024"/>
    </source>
</evidence>
<dbReference type="InterPro" id="IPR017853">
    <property type="entry name" value="GH"/>
</dbReference>
<protein>
    <recommendedName>
        <fullName evidence="2">chitinase</fullName>
        <ecNumber evidence="2">3.2.1.14</ecNumber>
    </recommendedName>
</protein>
<evidence type="ECO:0000259" key="9">
    <source>
        <dbReference type="PROSITE" id="PS51910"/>
    </source>
</evidence>
<dbReference type="GO" id="GO:0016787">
    <property type="term" value="F:hydrolase activity"/>
    <property type="evidence" value="ECO:0007669"/>
    <property type="project" value="UniProtKB-KW"/>
</dbReference>
<dbReference type="Gene3D" id="3.20.20.80">
    <property type="entry name" value="Glycosidases"/>
    <property type="match status" value="1"/>
</dbReference>
<proteinExistence type="inferred from homology"/>
<comment type="catalytic activity">
    <reaction evidence="1">
        <text>Random endo-hydrolysis of N-acetyl-beta-D-glucosaminide (1-&gt;4)-beta-linkages in chitin and chitodextrins.</text>
        <dbReference type="EC" id="3.2.1.14"/>
    </reaction>
</comment>
<dbReference type="PANTHER" id="PTHR11177:SF317">
    <property type="entry name" value="CHITINASE 12-RELATED"/>
    <property type="match status" value="1"/>
</dbReference>
<reference evidence="10 11" key="1">
    <citation type="submission" date="2024-05" db="EMBL/GenBank/DDBJ databases">
        <title>Roseateles sp. 2.12 16S ribosomal RNA gene Genome sequencing and assembly.</title>
        <authorList>
            <person name="Woo H."/>
        </authorList>
    </citation>
    <scope>NUCLEOTIDE SEQUENCE [LARGE SCALE GENOMIC DNA]</scope>
    <source>
        <strain evidence="10 11">2.12</strain>
    </source>
</reference>
<evidence type="ECO:0000256" key="1">
    <source>
        <dbReference type="ARBA" id="ARBA00000822"/>
    </source>
</evidence>
<evidence type="ECO:0000313" key="11">
    <source>
        <dbReference type="Proteomes" id="UP001462640"/>
    </source>
</evidence>
<evidence type="ECO:0000313" key="10">
    <source>
        <dbReference type="EMBL" id="MEO3711557.1"/>
    </source>
</evidence>
<feature type="chain" id="PRO_5045334654" description="chitinase" evidence="8">
    <location>
        <begin position="29"/>
        <end position="427"/>
    </location>
</feature>
<dbReference type="InterPro" id="IPR050314">
    <property type="entry name" value="Glycosyl_Hydrlase_18"/>
</dbReference>
<evidence type="ECO:0000256" key="3">
    <source>
        <dbReference type="ARBA" id="ARBA00022801"/>
    </source>
</evidence>
<accession>A0ABV0G939</accession>
<gene>
    <name evidence="10" type="ORF">ABDJ40_02115</name>
</gene>